<evidence type="ECO:0000256" key="4">
    <source>
        <dbReference type="ARBA" id="ARBA00022790"/>
    </source>
</evidence>
<dbReference type="PANTHER" id="PTHR43109:SF2">
    <property type="entry name" value="NUCLEOSIDE DIPHOSPHATE KINASE 7"/>
    <property type="match status" value="1"/>
</dbReference>
<dbReference type="OrthoDB" id="270127at2759"/>
<comment type="similarity">
    <text evidence="7">Belongs to the NDK family.</text>
</comment>
<evidence type="ECO:0000256" key="7">
    <source>
        <dbReference type="PROSITE-ProRule" id="PRU00706"/>
    </source>
</evidence>
<evidence type="ECO:0000256" key="8">
    <source>
        <dbReference type="SAM" id="Coils"/>
    </source>
</evidence>
<gene>
    <name evidence="10" type="ORF">CTOB1V02_LOCUS2467</name>
</gene>
<dbReference type="Pfam" id="PF00334">
    <property type="entry name" value="NDK"/>
    <property type="match status" value="1"/>
</dbReference>
<evidence type="ECO:0000313" key="10">
    <source>
        <dbReference type="EMBL" id="CAD7224510.1"/>
    </source>
</evidence>
<feature type="compositionally biased region" description="Pro residues" evidence="9">
    <location>
        <begin position="1446"/>
        <end position="1457"/>
    </location>
</feature>
<evidence type="ECO:0000256" key="3">
    <source>
        <dbReference type="ARBA" id="ARBA00022490"/>
    </source>
</evidence>
<dbReference type="SMART" id="SM00562">
    <property type="entry name" value="NDK"/>
    <property type="match status" value="1"/>
</dbReference>
<dbReference type="EMBL" id="OB660386">
    <property type="protein sequence ID" value="CAD7224510.1"/>
    <property type="molecule type" value="Genomic_DNA"/>
</dbReference>
<comment type="subcellular location">
    <subcellularLocation>
        <location evidence="1">Cytoplasm</location>
        <location evidence="1">Cytoskeleton</location>
        <location evidence="1">Cilium axoneme</location>
    </subcellularLocation>
</comment>
<dbReference type="Gene3D" id="2.30.29.170">
    <property type="match status" value="1"/>
</dbReference>
<proteinExistence type="inferred from homology"/>
<reference evidence="10" key="1">
    <citation type="submission" date="2020-11" db="EMBL/GenBank/DDBJ databases">
        <authorList>
            <person name="Tran Van P."/>
        </authorList>
    </citation>
    <scope>NUCLEOTIDE SEQUENCE</scope>
</reference>
<dbReference type="PANTHER" id="PTHR43109">
    <property type="entry name" value="NUCLEOSIDE DIPHOSPHATE KINASE 7"/>
    <property type="match status" value="1"/>
</dbReference>
<evidence type="ECO:0000256" key="1">
    <source>
        <dbReference type="ARBA" id="ARBA00004430"/>
    </source>
</evidence>
<evidence type="ECO:0000256" key="5">
    <source>
        <dbReference type="ARBA" id="ARBA00023212"/>
    </source>
</evidence>
<dbReference type="InterPro" id="IPR029391">
    <property type="entry name" value="CSN9_metazoa"/>
</dbReference>
<dbReference type="GO" id="GO:0008180">
    <property type="term" value="C:COP9 signalosome"/>
    <property type="evidence" value="ECO:0007669"/>
    <property type="project" value="UniProtKB-KW"/>
</dbReference>
<evidence type="ECO:0000256" key="2">
    <source>
        <dbReference type="ARBA" id="ARBA00009162"/>
    </source>
</evidence>
<dbReference type="Gene3D" id="3.30.70.141">
    <property type="entry name" value="Nucleoside diphosphate kinase-like domain"/>
    <property type="match status" value="1"/>
</dbReference>
<feature type="region of interest" description="Disordered" evidence="9">
    <location>
        <begin position="1410"/>
        <end position="1660"/>
    </location>
</feature>
<keyword evidence="6" id="KW-0966">Cell projection</keyword>
<keyword evidence="5" id="KW-0206">Cytoskeleton</keyword>
<keyword evidence="8" id="KW-0175">Coiled coil</keyword>
<feature type="compositionally biased region" description="Basic and acidic residues" evidence="9">
    <location>
        <begin position="1473"/>
        <end position="1482"/>
    </location>
</feature>
<dbReference type="InterPro" id="IPR006602">
    <property type="entry name" value="DM10_dom"/>
</dbReference>
<evidence type="ECO:0000256" key="6">
    <source>
        <dbReference type="ARBA" id="ARBA00023273"/>
    </source>
</evidence>
<keyword evidence="3" id="KW-0963">Cytoplasm</keyword>
<dbReference type="Pfam" id="PF25364">
    <property type="entry name" value="PH_NDK7_N"/>
    <property type="match status" value="1"/>
</dbReference>
<dbReference type="PROSITE" id="PS51336">
    <property type="entry name" value="DM10"/>
    <property type="match status" value="1"/>
</dbReference>
<feature type="compositionally biased region" description="Basic and acidic residues" evidence="9">
    <location>
        <begin position="1382"/>
        <end position="1394"/>
    </location>
</feature>
<keyword evidence="4" id="KW-0736">Signalosome</keyword>
<organism evidence="10">
    <name type="scientific">Cyprideis torosa</name>
    <dbReference type="NCBI Taxonomy" id="163714"/>
    <lineage>
        <taxon>Eukaryota</taxon>
        <taxon>Metazoa</taxon>
        <taxon>Ecdysozoa</taxon>
        <taxon>Arthropoda</taxon>
        <taxon>Crustacea</taxon>
        <taxon>Oligostraca</taxon>
        <taxon>Ostracoda</taxon>
        <taxon>Podocopa</taxon>
        <taxon>Podocopida</taxon>
        <taxon>Cytherocopina</taxon>
        <taxon>Cytheroidea</taxon>
        <taxon>Cytherideidae</taxon>
        <taxon>Cyprideis</taxon>
    </lineage>
</organism>
<sequence>MKVKTRSSSVTTDEMFPEGAILEQTSEDLDATGTTLMNDLMDKDKMVHADFFNDFVDVFDDEDVLLCVRMFGTRESSSTAEDGERSSFLVEWYDGLAGINRVYCLSYFSSDQSVEMVETKARRIFLRRTPYPSISLSDLFVGSTINVYSRQLKIVDYADDATRQRLKNRDEKAFFCLGPSLVPSLGSVLQKMLKENNLRLVNLRMLSLGDEEDLSVLVKHGLSPAEDSKAFTNGDSVMGVLLGPGARSVVSDGLKGLGSSGAMHGRSDADESMLVQHFFPADLTSTSNSFKGSLAGKTLDDVACGVLKPEITTDASLADVIYLIQDAGFQILAARLFTFSHAEAEEFLAVYKGVLPEHPAMVSHFCSGPLIALALQHPEKDSVRKLREICGPIDPDIARSLRPYTLRAKFGKTRVSNAIHCSDLDEDGVLECEYIFKIVLRLPYCAVFDAGLGDQRLPSATGKTGLGRQKIKKNDMPARWRLPSAQCTRLRLAPQDISAIPPFVEKYRLLYVKIGAQPSRRAKEVLSQYLNQLKPPFEIIRTLQRTSNFYPVEIRLAGTNHGLLSSTVSLEMFRKGLVIADAEAESLAANKPPLPSTDPFPKSIGRGSNISLNLRGMPGIDCSGPPTSGRGRGLPQSSGISYAMPFPDSRYVQAPGMTNSFNNHADMTHNMEKRIADLQREKEELLREKMALENKKPDRSMEDRFKFLQPLLQKIYSLQRLYASESSLLSVVERTIVLLNAPKWYSSELDSALERVNDAETTANSVAQPILEYGKGEMVFDEMQKEIRLQQLHRTREDLIEADEAFLKIASQSPISDFVSEVHSLMEELMLLRDRDAADNLYRSVKPMNEKELEKAVKSLQRLRNNCQKKTSAQVEELNCLRAAVSGHLANVSAFLADINAPAPSFNAYSTAEQGLNRMEVLCQMIETGFADAERQQSPDLMYTVLSHLMTGLDCRLAELRRLDSFQRRSEERVKDFKTHSPEDIEHLTREVSLAKKQRRELQSQLEHLLVDSRRAVDDDEDVDPARRDKIEVEIKEVRKELQGWIKREEDARTTLGRLATVLYPELTLESNDVSYKVLMLPDRSLLRPRREIAIYDILQRVRDRHYYATFCGNTVSLAGYLISHNKDEFMKAAEKYRTVVQNRKEFVPINALFNVCVNDTNVMYVETSLYEMTLEKWVLECSNDEPTVETKLEILRSVIRAVSLLHANKIYSGRVHPRFIFLGFSPSAVETVTTRLGVPNFAYDADTRTKKQLSSCAGVSFVADEETLPVGLRTPAMRDVFALKGLIRFLAGSGPDRALKRDHPWMGWLMTHSGPVSLTSIRREFLPRSETDISPRVDAYLKCVEEEQRLQQAQQEEMDRAEYISSSGSFSDEEGTASDAESLHHLEKPEETPKLSACLLPPAQVVEMQSSGMESDCEDNAVESDAPKAEKMAPGTADDPLLFSPLPPASNPPNPPESVLELMADLESISSLEEKNFHQLDEGSLDSSQQVGDENHQSQDDSHPSDDENHQSQDDSHPSDDENHQSQDDSHPSDDENHQSQDDSYQPIANHRSCSQTEGKDVKLDDDDKVNQSVGNYCQAEDKTLELQDEKYKLEDKTIKPEDKTIKPEDKTIKPEDKTIKPEEKIIKPEEKKQKTQDKGDQVDTNGLQAREEEISEVD</sequence>
<dbReference type="InterPro" id="IPR036850">
    <property type="entry name" value="NDK-like_dom_sf"/>
</dbReference>
<feature type="coiled-coil region" evidence="8">
    <location>
        <begin position="668"/>
        <end position="695"/>
    </location>
</feature>
<dbReference type="InterPro" id="IPR011009">
    <property type="entry name" value="Kinase-like_dom_sf"/>
</dbReference>
<comment type="caution">
    <text evidence="7">Lacks conserved residue(s) required for the propagation of feature annotation.</text>
</comment>
<dbReference type="SUPFAM" id="SSF56112">
    <property type="entry name" value="Protein kinase-like (PK-like)"/>
    <property type="match status" value="1"/>
</dbReference>
<dbReference type="SUPFAM" id="SSF54919">
    <property type="entry name" value="Nucleoside diphosphate kinase, NDK"/>
    <property type="match status" value="1"/>
</dbReference>
<feature type="compositionally biased region" description="Basic and acidic residues" evidence="9">
    <location>
        <begin position="1581"/>
        <end position="1643"/>
    </location>
</feature>
<comment type="similarity">
    <text evidence="2">Belongs to the CSN9 family.</text>
</comment>
<dbReference type="PROSITE" id="PS51374">
    <property type="entry name" value="NDPK_LIKE"/>
    <property type="match status" value="1"/>
</dbReference>
<dbReference type="CDD" id="cd04412">
    <property type="entry name" value="NDPk7B"/>
    <property type="match status" value="1"/>
</dbReference>
<dbReference type="GO" id="GO:0005879">
    <property type="term" value="C:axonemal microtubule"/>
    <property type="evidence" value="ECO:0007669"/>
    <property type="project" value="TreeGrafter"/>
</dbReference>
<evidence type="ECO:0000256" key="9">
    <source>
        <dbReference type="SAM" id="MobiDB-lite"/>
    </source>
</evidence>
<protein>
    <submittedName>
        <fullName evidence="10">Uncharacterized protein</fullName>
    </submittedName>
</protein>
<dbReference type="InterPro" id="IPR037993">
    <property type="entry name" value="NDPk7B"/>
</dbReference>
<accession>A0A7R8W8Z1</accession>
<feature type="compositionally biased region" description="Basic and acidic residues" evidence="9">
    <location>
        <begin position="1494"/>
        <end position="1542"/>
    </location>
</feature>
<feature type="coiled-coil region" evidence="8">
    <location>
        <begin position="985"/>
        <end position="1048"/>
    </location>
</feature>
<dbReference type="SMART" id="SM00676">
    <property type="entry name" value="DM10"/>
    <property type="match status" value="1"/>
</dbReference>
<dbReference type="InterPro" id="IPR034907">
    <property type="entry name" value="NDK-like_dom"/>
</dbReference>
<name>A0A7R8W8Z1_9CRUS</name>
<feature type="region of interest" description="Disordered" evidence="9">
    <location>
        <begin position="1367"/>
        <end position="1398"/>
    </location>
</feature>
<dbReference type="Pfam" id="PF15004">
    <property type="entry name" value="MYEOV2"/>
    <property type="match status" value="1"/>
</dbReference>
<dbReference type="InterPro" id="IPR057579">
    <property type="entry name" value="DM10_NDK7"/>
</dbReference>